<keyword evidence="3" id="KW-1185">Reference proteome</keyword>
<dbReference type="EMBL" id="CATOUU010000733">
    <property type="protein sequence ID" value="CAI9944801.1"/>
    <property type="molecule type" value="Genomic_DNA"/>
</dbReference>
<organism evidence="1">
    <name type="scientific">Hexamita inflata</name>
    <dbReference type="NCBI Taxonomy" id="28002"/>
    <lineage>
        <taxon>Eukaryota</taxon>
        <taxon>Metamonada</taxon>
        <taxon>Diplomonadida</taxon>
        <taxon>Hexamitidae</taxon>
        <taxon>Hexamitinae</taxon>
        <taxon>Hexamita</taxon>
    </lineage>
</organism>
<dbReference type="AlphaFoldDB" id="A0AA86UA78"/>
<proteinExistence type="predicted"/>
<evidence type="ECO:0000313" key="1">
    <source>
        <dbReference type="EMBL" id="CAI9944801.1"/>
    </source>
</evidence>
<sequence>MAWTSNNVAQFSLVNCTYNVSSIQSLSCGYVIYQTKRKEVPKRLKTSKQRHHINASFQRCTTTSANSNDYLSLTLIYCSIDVNQHQTTERVKQFRRIWPIPSYNSVFELIYKEIQYQSLLQRNMSF</sequence>
<gene>
    <name evidence="1" type="ORF">HINF_LOCUS32446</name>
    <name evidence="2" type="ORF">HINF_LOCUS56240</name>
</gene>
<evidence type="ECO:0000313" key="3">
    <source>
        <dbReference type="Proteomes" id="UP001642409"/>
    </source>
</evidence>
<accession>A0AA86UA78</accession>
<dbReference type="EMBL" id="CAXDID020000302">
    <property type="protein sequence ID" value="CAL6073722.1"/>
    <property type="molecule type" value="Genomic_DNA"/>
</dbReference>
<protein>
    <submittedName>
        <fullName evidence="2">Hypothetical_protein</fullName>
    </submittedName>
</protein>
<reference evidence="2 3" key="2">
    <citation type="submission" date="2024-07" db="EMBL/GenBank/DDBJ databases">
        <authorList>
            <person name="Akdeniz Z."/>
        </authorList>
    </citation>
    <scope>NUCLEOTIDE SEQUENCE [LARGE SCALE GENOMIC DNA]</scope>
</reference>
<dbReference type="Proteomes" id="UP001642409">
    <property type="component" value="Unassembled WGS sequence"/>
</dbReference>
<reference evidence="1" key="1">
    <citation type="submission" date="2023-06" db="EMBL/GenBank/DDBJ databases">
        <authorList>
            <person name="Kurt Z."/>
        </authorList>
    </citation>
    <scope>NUCLEOTIDE SEQUENCE</scope>
</reference>
<comment type="caution">
    <text evidence="1">The sequence shown here is derived from an EMBL/GenBank/DDBJ whole genome shotgun (WGS) entry which is preliminary data.</text>
</comment>
<name>A0AA86UA78_9EUKA</name>
<evidence type="ECO:0000313" key="2">
    <source>
        <dbReference type="EMBL" id="CAL6073722.1"/>
    </source>
</evidence>